<sequence>MGLLQNNNLFSGVDLDNPLQAASKSISDAMSGFSDQLINPLKNISESVSSGVALVGEKDSMLTKALTTFKSINIEKIQSGVTDMVGGILNSPDLGSILTYEDGFKVDTDGLIRIASQGLGFNVNGISDIKNQLGQSFLDELNSMTGGLTSGLYFEDGTKLRISDGWEMGAIDTLTAFLGKSNPAFAKIQSLAGVNSILNTMLKQAAQNGLYQSFEDFSNQYLFTSDYVDAIINSLEYCIGKGDIQSINKIFEIITSDGLPVVRAKYPDLIERMLANFTFSSETNPEDYQELGMLLKNLCELVGGEHWYLYQTEFGMAVNLVTVTSISDDAKLLLSDYPEYCPFLCASGIYQEVDAREHFLSQFPNAIAFEN</sequence>
<accession>A0A514TUN7</accession>
<proteinExistence type="predicted"/>
<dbReference type="EMBL" id="MN032614">
    <property type="protein sequence ID" value="QDJ96734.1"/>
    <property type="molecule type" value="Genomic_DNA"/>
</dbReference>
<gene>
    <name evidence="1" type="ORF">PS1_0223</name>
</gene>
<dbReference type="Proteomes" id="UP000317703">
    <property type="component" value="Segment"/>
</dbReference>
<organism evidence="1 2">
    <name type="scientific">Aeromonas phage PS1</name>
    <dbReference type="NCBI Taxonomy" id="2591406"/>
    <lineage>
        <taxon>Viruses</taxon>
        <taxon>Duplodnaviria</taxon>
        <taxon>Heunggongvirae</taxon>
        <taxon>Uroviricota</taxon>
        <taxon>Caudoviricetes</taxon>
        <taxon>Chimalliviridae</taxon>
        <taxon>Ferozepurvirus</taxon>
        <taxon>Ferozepurvirus PS1</taxon>
    </lineage>
</organism>
<evidence type="ECO:0000313" key="1">
    <source>
        <dbReference type="EMBL" id="QDJ96734.1"/>
    </source>
</evidence>
<reference evidence="1" key="1">
    <citation type="submission" date="2019-06" db="EMBL/GenBank/DDBJ databases">
        <title>Complete genome sequence of Aeromonas hydrophila bacteriophage PS1.</title>
        <authorList>
            <person name="Rai S."/>
            <person name="Tyagi A."/>
            <person name="Kumar N."/>
            <person name="Singh N."/>
        </authorList>
    </citation>
    <scope>NUCLEOTIDE SEQUENCE [LARGE SCALE GENOMIC DNA]</scope>
</reference>
<evidence type="ECO:0000313" key="2">
    <source>
        <dbReference type="Proteomes" id="UP000317703"/>
    </source>
</evidence>
<name>A0A514TUN7_9CAUD</name>
<protein>
    <submittedName>
        <fullName evidence="1">Uncharacterized protein</fullName>
    </submittedName>
</protein>
<keyword evidence="2" id="KW-1185">Reference proteome</keyword>